<sequence>MKIEKLFMFVAVGVFKQQQTLLVTLTSNCSTNYNPTALSHGTFINNFEP</sequence>
<evidence type="ECO:0000313" key="2">
    <source>
        <dbReference type="Proteomes" id="UP000215914"/>
    </source>
</evidence>
<comment type="caution">
    <text evidence="1">The sequence shown here is derived from an EMBL/GenBank/DDBJ whole genome shotgun (WGS) entry which is preliminary data.</text>
</comment>
<reference evidence="1" key="2">
    <citation type="submission" date="2020-06" db="EMBL/GenBank/DDBJ databases">
        <title>Helianthus annuus Genome sequencing and assembly Release 2.</title>
        <authorList>
            <person name="Gouzy J."/>
            <person name="Langlade N."/>
            <person name="Munos S."/>
        </authorList>
    </citation>
    <scope>NUCLEOTIDE SEQUENCE</scope>
    <source>
        <tissue evidence="1">Leaves</tissue>
    </source>
</reference>
<dbReference type="Gramene" id="mRNA:HanXRQr2_Chr07g0311371">
    <property type="protein sequence ID" value="CDS:HanXRQr2_Chr07g0311371.1"/>
    <property type="gene ID" value="HanXRQr2_Chr07g0311371"/>
</dbReference>
<accession>A0A9K3NH42</accession>
<evidence type="ECO:0000313" key="1">
    <source>
        <dbReference type="EMBL" id="KAF5800029.1"/>
    </source>
</evidence>
<protein>
    <submittedName>
        <fullName evidence="1">Uncharacterized protein</fullName>
    </submittedName>
</protein>
<name>A0A9K3NH42_HELAN</name>
<dbReference type="Proteomes" id="UP000215914">
    <property type="component" value="Unassembled WGS sequence"/>
</dbReference>
<gene>
    <name evidence="1" type="ORF">HanXRQr2_Chr07g0311371</name>
</gene>
<dbReference type="AlphaFoldDB" id="A0A9K3NH42"/>
<dbReference type="EMBL" id="MNCJ02000322">
    <property type="protein sequence ID" value="KAF5800029.1"/>
    <property type="molecule type" value="Genomic_DNA"/>
</dbReference>
<organism evidence="1 2">
    <name type="scientific">Helianthus annuus</name>
    <name type="common">Common sunflower</name>
    <dbReference type="NCBI Taxonomy" id="4232"/>
    <lineage>
        <taxon>Eukaryota</taxon>
        <taxon>Viridiplantae</taxon>
        <taxon>Streptophyta</taxon>
        <taxon>Embryophyta</taxon>
        <taxon>Tracheophyta</taxon>
        <taxon>Spermatophyta</taxon>
        <taxon>Magnoliopsida</taxon>
        <taxon>eudicotyledons</taxon>
        <taxon>Gunneridae</taxon>
        <taxon>Pentapetalae</taxon>
        <taxon>asterids</taxon>
        <taxon>campanulids</taxon>
        <taxon>Asterales</taxon>
        <taxon>Asteraceae</taxon>
        <taxon>Asteroideae</taxon>
        <taxon>Heliantheae alliance</taxon>
        <taxon>Heliantheae</taxon>
        <taxon>Helianthus</taxon>
    </lineage>
</organism>
<proteinExistence type="predicted"/>
<keyword evidence="2" id="KW-1185">Reference proteome</keyword>
<reference evidence="1" key="1">
    <citation type="journal article" date="2017" name="Nature">
        <title>The sunflower genome provides insights into oil metabolism, flowering and Asterid evolution.</title>
        <authorList>
            <person name="Badouin H."/>
            <person name="Gouzy J."/>
            <person name="Grassa C.J."/>
            <person name="Murat F."/>
            <person name="Staton S.E."/>
            <person name="Cottret L."/>
            <person name="Lelandais-Briere C."/>
            <person name="Owens G.L."/>
            <person name="Carrere S."/>
            <person name="Mayjonade B."/>
            <person name="Legrand L."/>
            <person name="Gill N."/>
            <person name="Kane N.C."/>
            <person name="Bowers J.E."/>
            <person name="Hubner S."/>
            <person name="Bellec A."/>
            <person name="Berard A."/>
            <person name="Berges H."/>
            <person name="Blanchet N."/>
            <person name="Boniface M.C."/>
            <person name="Brunel D."/>
            <person name="Catrice O."/>
            <person name="Chaidir N."/>
            <person name="Claudel C."/>
            <person name="Donnadieu C."/>
            <person name="Faraut T."/>
            <person name="Fievet G."/>
            <person name="Helmstetter N."/>
            <person name="King M."/>
            <person name="Knapp S.J."/>
            <person name="Lai Z."/>
            <person name="Le Paslier M.C."/>
            <person name="Lippi Y."/>
            <person name="Lorenzon L."/>
            <person name="Mandel J.R."/>
            <person name="Marage G."/>
            <person name="Marchand G."/>
            <person name="Marquand E."/>
            <person name="Bret-Mestries E."/>
            <person name="Morien E."/>
            <person name="Nambeesan S."/>
            <person name="Nguyen T."/>
            <person name="Pegot-Espagnet P."/>
            <person name="Pouilly N."/>
            <person name="Raftis F."/>
            <person name="Sallet E."/>
            <person name="Schiex T."/>
            <person name="Thomas J."/>
            <person name="Vandecasteele C."/>
            <person name="Vares D."/>
            <person name="Vear F."/>
            <person name="Vautrin S."/>
            <person name="Crespi M."/>
            <person name="Mangin B."/>
            <person name="Burke J.M."/>
            <person name="Salse J."/>
            <person name="Munos S."/>
            <person name="Vincourt P."/>
            <person name="Rieseberg L.H."/>
            <person name="Langlade N.B."/>
        </authorList>
    </citation>
    <scope>NUCLEOTIDE SEQUENCE</scope>
    <source>
        <tissue evidence="1">Leaves</tissue>
    </source>
</reference>